<dbReference type="InterPro" id="IPR003658">
    <property type="entry name" value="Anti-sigma_ant"/>
</dbReference>
<sequence length="139" mass="15527">MAGINKGKIEVIVHDGRSELLTMSLQIEFEQRRRALIVRLQGELDHHTADMVKTRMEEAIAKGDARNLVLSLRDLSFMDSSGLGVILGRYKQITGRGGKMIVCDVNPSIYRLFELSGLFKIVAIEDNERKAISSLEVAL</sequence>
<dbReference type="EMBL" id="CP003355">
    <property type="protein sequence ID" value="AHD05112.1"/>
    <property type="molecule type" value="Genomic_DNA"/>
</dbReference>
<dbReference type="PROSITE" id="PS50801">
    <property type="entry name" value="STAS"/>
    <property type="match status" value="1"/>
</dbReference>
<evidence type="ECO:0000313" key="8">
    <source>
        <dbReference type="EMBL" id="AHD05112.1"/>
    </source>
</evidence>
<dbReference type="PATRIC" id="fig|697284.3.peg.1214"/>
<dbReference type="InterPro" id="IPR002645">
    <property type="entry name" value="STAS_dom"/>
</dbReference>
<reference evidence="8 9" key="1">
    <citation type="journal article" date="2014" name="PLoS ONE">
        <title>How to Kill the Honey Bee Larva: Genomic Potential and Virulence Mechanisms of Paenibacillus larvae.</title>
        <authorList>
            <person name="Djukic M."/>
            <person name="Brzuszkiewicz E."/>
            <person name="Funfhaus A."/>
            <person name="Voss J."/>
            <person name="Gollnow K."/>
            <person name="Poppinga L."/>
            <person name="Liesegang H."/>
            <person name="Garcia-Gonzalez E."/>
            <person name="Genersch E."/>
            <person name="Daniel R."/>
        </authorList>
    </citation>
    <scope>NUCLEOTIDE SEQUENCE [LARGE SCALE GENOMIC DNA]</scope>
    <source>
        <strain evidence="8 9">DSM 25430</strain>
    </source>
</reference>
<dbReference type="NCBIfam" id="TIGR02886">
    <property type="entry name" value="spore_II_AA"/>
    <property type="match status" value="1"/>
</dbReference>
<dbReference type="AlphaFoldDB" id="V9W7N0"/>
<comment type="function">
    <text evidence="1">In the phosphorylated form it could act as an anti-anti-sigma factor that counteracts SpoIIAB and thus releases sigma f from inhibition.</text>
</comment>
<dbReference type="CDD" id="cd07043">
    <property type="entry name" value="STAS_anti-anti-sigma_factors"/>
    <property type="match status" value="1"/>
</dbReference>
<dbReference type="InterPro" id="IPR036513">
    <property type="entry name" value="STAS_dom_sf"/>
</dbReference>
<evidence type="ECO:0000256" key="4">
    <source>
        <dbReference type="ARBA" id="ARBA00022553"/>
    </source>
</evidence>
<evidence type="ECO:0000256" key="1">
    <source>
        <dbReference type="ARBA" id="ARBA00001976"/>
    </source>
</evidence>
<evidence type="ECO:0000259" key="7">
    <source>
        <dbReference type="PROSITE" id="PS50801"/>
    </source>
</evidence>
<dbReference type="Pfam" id="PF01740">
    <property type="entry name" value="STAS"/>
    <property type="match status" value="1"/>
</dbReference>
<dbReference type="SUPFAM" id="SSF52091">
    <property type="entry name" value="SpoIIaa-like"/>
    <property type="match status" value="1"/>
</dbReference>
<evidence type="ECO:0000256" key="3">
    <source>
        <dbReference type="ARBA" id="ARBA00020784"/>
    </source>
</evidence>
<gene>
    <name evidence="8" type="primary">spoIIAA</name>
    <name evidence="8" type="ORF">ERIC2_c12810</name>
</gene>
<comment type="similarity">
    <text evidence="2 6">Belongs to the anti-sigma-factor antagonist family.</text>
</comment>
<dbReference type="InterPro" id="IPR014237">
    <property type="entry name" value="Anti-sigma_F_ant"/>
</dbReference>
<evidence type="ECO:0000256" key="6">
    <source>
        <dbReference type="RuleBase" id="RU003749"/>
    </source>
</evidence>
<dbReference type="GO" id="GO:0043856">
    <property type="term" value="F:anti-sigma factor antagonist activity"/>
    <property type="evidence" value="ECO:0007669"/>
    <property type="project" value="InterPro"/>
</dbReference>
<keyword evidence="4" id="KW-0597">Phosphoprotein</keyword>
<evidence type="ECO:0000313" key="9">
    <source>
        <dbReference type="Proteomes" id="UP000029431"/>
    </source>
</evidence>
<dbReference type="NCBIfam" id="TIGR00377">
    <property type="entry name" value="ant_ant_sig"/>
    <property type="match status" value="1"/>
</dbReference>
<protein>
    <recommendedName>
        <fullName evidence="3 6">Anti-sigma F factor antagonist</fullName>
    </recommendedName>
    <alternativeName>
        <fullName evidence="6">Stage II sporulation protein</fullName>
    </alternativeName>
</protein>
<dbReference type="GO" id="GO:0045152">
    <property type="term" value="F:antisigma factor binding"/>
    <property type="evidence" value="ECO:0007669"/>
    <property type="project" value="InterPro"/>
</dbReference>
<dbReference type="Proteomes" id="UP000029431">
    <property type="component" value="Chromosome"/>
</dbReference>
<proteinExistence type="inferred from homology"/>
<feature type="domain" description="STAS" evidence="7">
    <location>
        <begin position="25"/>
        <end position="139"/>
    </location>
</feature>
<keyword evidence="9" id="KW-1185">Reference proteome</keyword>
<dbReference type="eggNOG" id="COG1366">
    <property type="taxonomic scope" value="Bacteria"/>
</dbReference>
<evidence type="ECO:0000256" key="2">
    <source>
        <dbReference type="ARBA" id="ARBA00009013"/>
    </source>
</evidence>
<keyword evidence="5" id="KW-0749">Sporulation</keyword>
<name>V9W7N0_9BACL</name>
<accession>V9W7N0</accession>
<dbReference type="HOGENOM" id="CLU_115403_7_0_9"/>
<dbReference type="PANTHER" id="PTHR33495">
    <property type="entry name" value="ANTI-SIGMA FACTOR ANTAGONIST TM_1081-RELATED-RELATED"/>
    <property type="match status" value="1"/>
</dbReference>
<dbReference type="GO" id="GO:0030435">
    <property type="term" value="P:sporulation resulting in formation of a cellular spore"/>
    <property type="evidence" value="ECO:0007669"/>
    <property type="project" value="UniProtKB-KW"/>
</dbReference>
<dbReference type="PANTHER" id="PTHR33495:SF2">
    <property type="entry name" value="ANTI-SIGMA FACTOR ANTAGONIST TM_1081-RELATED"/>
    <property type="match status" value="1"/>
</dbReference>
<evidence type="ECO:0000256" key="5">
    <source>
        <dbReference type="ARBA" id="ARBA00022969"/>
    </source>
</evidence>
<dbReference type="KEGG" id="plv:ERIC2_c12810"/>
<dbReference type="Gene3D" id="3.30.750.24">
    <property type="entry name" value="STAS domain"/>
    <property type="match status" value="1"/>
</dbReference>
<organism evidence="8 9">
    <name type="scientific">Paenibacillus larvae subsp. larvae DSM 25430</name>
    <dbReference type="NCBI Taxonomy" id="697284"/>
    <lineage>
        <taxon>Bacteria</taxon>
        <taxon>Bacillati</taxon>
        <taxon>Bacillota</taxon>
        <taxon>Bacilli</taxon>
        <taxon>Bacillales</taxon>
        <taxon>Paenibacillaceae</taxon>
        <taxon>Paenibacillus</taxon>
    </lineage>
</organism>